<dbReference type="InterPro" id="IPR011005">
    <property type="entry name" value="Dihydropteroate_synth-like_sf"/>
</dbReference>
<evidence type="ECO:0000256" key="2">
    <source>
        <dbReference type="ARBA" id="ARBA00022603"/>
    </source>
</evidence>
<dbReference type="Pfam" id="PF00809">
    <property type="entry name" value="Pterin_bind"/>
    <property type="match status" value="1"/>
</dbReference>
<dbReference type="KEGG" id="xor:XOC_1783"/>
<protein>
    <submittedName>
        <fullName evidence="8">Methionine synthase</fullName>
    </submittedName>
</protein>
<accession>G7T9U5</accession>
<evidence type="ECO:0000256" key="3">
    <source>
        <dbReference type="ARBA" id="ARBA00022628"/>
    </source>
</evidence>
<dbReference type="AlphaFoldDB" id="G7T9U5"/>
<dbReference type="GO" id="GO:0031419">
    <property type="term" value="F:cobalamin binding"/>
    <property type="evidence" value="ECO:0007669"/>
    <property type="project" value="UniProtKB-KW"/>
</dbReference>
<dbReference type="Proteomes" id="UP000008851">
    <property type="component" value="Chromosome"/>
</dbReference>
<dbReference type="GO" id="GO:0005829">
    <property type="term" value="C:cytosol"/>
    <property type="evidence" value="ECO:0007669"/>
    <property type="project" value="TreeGrafter"/>
</dbReference>
<dbReference type="PANTHER" id="PTHR45833:SF1">
    <property type="entry name" value="METHIONINE SYNTHASE"/>
    <property type="match status" value="1"/>
</dbReference>
<dbReference type="InterPro" id="IPR000489">
    <property type="entry name" value="Pterin-binding_dom"/>
</dbReference>
<organism evidence="8 9">
    <name type="scientific">Xanthomonas oryzae pv. oryzicola (strain BLS256)</name>
    <dbReference type="NCBI Taxonomy" id="383407"/>
    <lineage>
        <taxon>Bacteria</taxon>
        <taxon>Pseudomonadati</taxon>
        <taxon>Pseudomonadota</taxon>
        <taxon>Gammaproteobacteria</taxon>
        <taxon>Lysobacterales</taxon>
        <taxon>Lysobacteraceae</taxon>
        <taxon>Xanthomonas</taxon>
    </lineage>
</organism>
<dbReference type="eggNOG" id="COG1410">
    <property type="taxonomic scope" value="Bacteria"/>
</dbReference>
<reference evidence="8 9" key="1">
    <citation type="journal article" date="2011" name="J. Bacteriol.">
        <title>Two new complete genome sequences offer insight into host and tissue specificity of plant pathogenic Xanthomonas spp.</title>
        <authorList>
            <person name="Bogdanove A.J."/>
            <person name="Koebnik R."/>
            <person name="Lu H."/>
            <person name="Furutani A."/>
            <person name="Angiuoli S.V."/>
            <person name="Patil P.B."/>
            <person name="Van Sluys M.A."/>
            <person name="Ryan R.P."/>
            <person name="Meyer D.F."/>
            <person name="Han S.W."/>
            <person name="Aparna G."/>
            <person name="Rajaram M."/>
            <person name="Delcher A.L."/>
            <person name="Phillippy A.M."/>
            <person name="Puiu D."/>
            <person name="Schatz M.C."/>
            <person name="Shumway M."/>
            <person name="Sommer D.D."/>
            <person name="Trapnell C."/>
            <person name="Benahmed F."/>
            <person name="Dimitrov G."/>
            <person name="Madupu R."/>
            <person name="Radune D."/>
            <person name="Sullivan S."/>
            <person name="Jha G."/>
            <person name="Ishihara H."/>
            <person name="Lee S.W."/>
            <person name="Pandey A."/>
            <person name="Sharma V."/>
            <person name="Sriariyanun M."/>
            <person name="Szurek B."/>
            <person name="Vera-Cruz C.M."/>
            <person name="Dorman K.S."/>
            <person name="Ronald P.C."/>
            <person name="Verdier V."/>
            <person name="Dow J.M."/>
            <person name="Sonti R.V."/>
            <person name="Tsuge S."/>
            <person name="Brendel V.P."/>
            <person name="Rabinowicz P.D."/>
            <person name="Leach J.E."/>
            <person name="White F.F."/>
            <person name="Salzberg S.L."/>
        </authorList>
    </citation>
    <scope>NUCLEOTIDE SEQUENCE [LARGE SCALE GENOMIC DNA]</scope>
    <source>
        <strain evidence="8 9">BLS256</strain>
    </source>
</reference>
<dbReference type="FunFam" id="3.20.20.20:FF:000002">
    <property type="entry name" value="Methionine synthase"/>
    <property type="match status" value="1"/>
</dbReference>
<evidence type="ECO:0000256" key="5">
    <source>
        <dbReference type="ARBA" id="ARBA00022723"/>
    </source>
</evidence>
<dbReference type="PROSITE" id="PS50972">
    <property type="entry name" value="PTERIN_BINDING"/>
    <property type="match status" value="1"/>
</dbReference>
<name>G7T9U5_XANOB</name>
<dbReference type="HOGENOM" id="CLU_067106_0_0_6"/>
<dbReference type="SUPFAM" id="SSF51717">
    <property type="entry name" value="Dihydropteroate synthetase-like"/>
    <property type="match status" value="1"/>
</dbReference>
<comment type="similarity">
    <text evidence="1">Belongs to the vitamin-B12 dependent methionine synthase family.</text>
</comment>
<feature type="domain" description="Pterin-binding" evidence="7">
    <location>
        <begin position="23"/>
        <end position="288"/>
    </location>
</feature>
<dbReference type="GO" id="GO:0046872">
    <property type="term" value="F:metal ion binding"/>
    <property type="evidence" value="ECO:0007669"/>
    <property type="project" value="UniProtKB-KW"/>
</dbReference>
<keyword evidence="4" id="KW-0808">Transferase</keyword>
<dbReference type="InterPro" id="IPR050554">
    <property type="entry name" value="Met_Synthase/Corrinoid"/>
</dbReference>
<evidence type="ECO:0000256" key="6">
    <source>
        <dbReference type="ARBA" id="ARBA00023285"/>
    </source>
</evidence>
<gene>
    <name evidence="8" type="ORF">XOC_1783</name>
</gene>
<proteinExistence type="inferred from homology"/>
<keyword evidence="2" id="KW-0489">Methyltransferase</keyword>
<evidence type="ECO:0000256" key="4">
    <source>
        <dbReference type="ARBA" id="ARBA00022679"/>
    </source>
</evidence>
<dbReference type="GO" id="GO:0032259">
    <property type="term" value="P:methylation"/>
    <property type="evidence" value="ECO:0007669"/>
    <property type="project" value="UniProtKB-KW"/>
</dbReference>
<dbReference type="CDD" id="cd00740">
    <property type="entry name" value="MeTr"/>
    <property type="match status" value="1"/>
</dbReference>
<keyword evidence="3" id="KW-0846">Cobalamin</keyword>
<keyword evidence="5" id="KW-0479">Metal-binding</keyword>
<dbReference type="GO" id="GO:0046653">
    <property type="term" value="P:tetrahydrofolate metabolic process"/>
    <property type="evidence" value="ECO:0007669"/>
    <property type="project" value="TreeGrafter"/>
</dbReference>
<evidence type="ECO:0000313" key="9">
    <source>
        <dbReference type="Proteomes" id="UP000008851"/>
    </source>
</evidence>
<dbReference type="PANTHER" id="PTHR45833">
    <property type="entry name" value="METHIONINE SYNTHASE"/>
    <property type="match status" value="1"/>
</dbReference>
<sequence length="354" mass="39751">MSTSRYTRLFGLEPLVITPDLLFVNVGERTNVTGSAQFRKLIKEERYEEAVEIARQQVDSGAQILDVNMDEGPIDSEKAMTRFLNLIMSEPGIARIPVMVDSSKWSVIEAGLKCLQGKSVVNSISLKEGEVVFVEHARKVLRYGAAAVVMAFDEAGQADTCARKVEICTRAYKVLTEQVGFPPEDIIFDPNIFAVATGIEEHNNYAVDFIDATRIIKDTLPHCHVSGGVSNVSFSFRGNETVRQAIHSVFLFHAIKAGMDMGIVNAGGMPIYDELDPELRERVEDVILNRRKDGTERLLKIAERYKGTKGAARVEDLAWRDKPVRWRMRWCTASTHLWKPISNKRASNPHARWT</sequence>
<evidence type="ECO:0000259" key="7">
    <source>
        <dbReference type="PROSITE" id="PS50972"/>
    </source>
</evidence>
<evidence type="ECO:0000256" key="1">
    <source>
        <dbReference type="ARBA" id="ARBA00010398"/>
    </source>
</evidence>
<dbReference type="Gene3D" id="3.20.20.20">
    <property type="entry name" value="Dihydropteroate synthase-like"/>
    <property type="match status" value="1"/>
</dbReference>
<dbReference type="GO" id="GO:0050667">
    <property type="term" value="P:homocysteine metabolic process"/>
    <property type="evidence" value="ECO:0007669"/>
    <property type="project" value="TreeGrafter"/>
</dbReference>
<keyword evidence="6" id="KW-0170">Cobalt</keyword>
<dbReference type="GO" id="GO:0008705">
    <property type="term" value="F:methionine synthase activity"/>
    <property type="evidence" value="ECO:0007669"/>
    <property type="project" value="TreeGrafter"/>
</dbReference>
<dbReference type="EMBL" id="CP003057">
    <property type="protein sequence ID" value="AEQ95945.1"/>
    <property type="molecule type" value="Genomic_DNA"/>
</dbReference>
<evidence type="ECO:0000313" key="8">
    <source>
        <dbReference type="EMBL" id="AEQ95945.1"/>
    </source>
</evidence>